<dbReference type="Proteomes" id="UP001229421">
    <property type="component" value="Unassembled WGS sequence"/>
</dbReference>
<protein>
    <submittedName>
        <fullName evidence="2">Uncharacterized protein</fullName>
    </submittedName>
</protein>
<dbReference type="AlphaFoldDB" id="A0AAD8LBR5"/>
<accession>A0AAD8LBR5</accession>
<proteinExistence type="predicted"/>
<evidence type="ECO:0000313" key="3">
    <source>
        <dbReference type="Proteomes" id="UP001229421"/>
    </source>
</evidence>
<gene>
    <name evidence="2" type="ORF">QVD17_03891</name>
</gene>
<keyword evidence="3" id="KW-1185">Reference proteome</keyword>
<comment type="caution">
    <text evidence="2">The sequence shown here is derived from an EMBL/GenBank/DDBJ whole genome shotgun (WGS) entry which is preliminary data.</text>
</comment>
<name>A0AAD8LBR5_TARER</name>
<evidence type="ECO:0000256" key="1">
    <source>
        <dbReference type="SAM" id="Phobius"/>
    </source>
</evidence>
<keyword evidence="1" id="KW-0812">Transmembrane</keyword>
<keyword evidence="1" id="KW-1133">Transmembrane helix</keyword>
<organism evidence="2 3">
    <name type="scientific">Tagetes erecta</name>
    <name type="common">African marigold</name>
    <dbReference type="NCBI Taxonomy" id="13708"/>
    <lineage>
        <taxon>Eukaryota</taxon>
        <taxon>Viridiplantae</taxon>
        <taxon>Streptophyta</taxon>
        <taxon>Embryophyta</taxon>
        <taxon>Tracheophyta</taxon>
        <taxon>Spermatophyta</taxon>
        <taxon>Magnoliopsida</taxon>
        <taxon>eudicotyledons</taxon>
        <taxon>Gunneridae</taxon>
        <taxon>Pentapetalae</taxon>
        <taxon>asterids</taxon>
        <taxon>campanulids</taxon>
        <taxon>Asterales</taxon>
        <taxon>Asteraceae</taxon>
        <taxon>Asteroideae</taxon>
        <taxon>Heliantheae alliance</taxon>
        <taxon>Tageteae</taxon>
        <taxon>Tagetes</taxon>
    </lineage>
</organism>
<evidence type="ECO:0000313" key="2">
    <source>
        <dbReference type="EMBL" id="KAK1438088.1"/>
    </source>
</evidence>
<keyword evidence="1" id="KW-0472">Membrane</keyword>
<sequence>MIKLEFCTSVLLSVGSFVMQIVYLFSFHSYINKTLKSLLGRSSSSTILLPNREPSLAQRSSIVCAVHSHGQQLLIFDKDLKV</sequence>
<dbReference type="EMBL" id="JAUHHV010000001">
    <property type="protein sequence ID" value="KAK1438088.1"/>
    <property type="molecule type" value="Genomic_DNA"/>
</dbReference>
<reference evidence="2" key="1">
    <citation type="journal article" date="2023" name="bioRxiv">
        <title>Improved chromosome-level genome assembly for marigold (Tagetes erecta).</title>
        <authorList>
            <person name="Jiang F."/>
            <person name="Yuan L."/>
            <person name="Wang S."/>
            <person name="Wang H."/>
            <person name="Xu D."/>
            <person name="Wang A."/>
            <person name="Fan W."/>
        </authorList>
    </citation>
    <scope>NUCLEOTIDE SEQUENCE</scope>
    <source>
        <strain evidence="2">WSJ</strain>
        <tissue evidence="2">Leaf</tissue>
    </source>
</reference>
<feature type="transmembrane region" description="Helical" evidence="1">
    <location>
        <begin position="12"/>
        <end position="31"/>
    </location>
</feature>